<dbReference type="InterPro" id="IPR039421">
    <property type="entry name" value="Type_1_exporter"/>
</dbReference>
<dbReference type="GO" id="GO:0005524">
    <property type="term" value="F:ATP binding"/>
    <property type="evidence" value="ECO:0007669"/>
    <property type="project" value="UniProtKB-KW"/>
</dbReference>
<evidence type="ECO:0000313" key="10">
    <source>
        <dbReference type="EMBL" id="OSQ49365.1"/>
    </source>
</evidence>
<evidence type="ECO:0000256" key="2">
    <source>
        <dbReference type="ARBA" id="ARBA00022692"/>
    </source>
</evidence>
<keyword evidence="11" id="KW-1185">Reference proteome</keyword>
<keyword evidence="4" id="KW-0067">ATP-binding</keyword>
<dbReference type="SUPFAM" id="SSF52540">
    <property type="entry name" value="P-loop containing nucleoside triphosphate hydrolases"/>
    <property type="match status" value="1"/>
</dbReference>
<dbReference type="Pfam" id="PF00005">
    <property type="entry name" value="ABC_tran"/>
    <property type="match status" value="1"/>
</dbReference>
<dbReference type="SMART" id="SM00382">
    <property type="entry name" value="AAA"/>
    <property type="match status" value="1"/>
</dbReference>
<name>A0A1Y2LEP1_9PROT</name>
<proteinExistence type="predicted"/>
<dbReference type="InterPro" id="IPR036640">
    <property type="entry name" value="ABC1_TM_sf"/>
</dbReference>
<dbReference type="InterPro" id="IPR003439">
    <property type="entry name" value="ABC_transporter-like_ATP-bd"/>
</dbReference>
<feature type="domain" description="ABC transporter" evidence="8">
    <location>
        <begin position="482"/>
        <end position="710"/>
    </location>
</feature>
<feature type="transmembrane region" description="Helical" evidence="7">
    <location>
        <begin position="275"/>
        <end position="296"/>
    </location>
</feature>
<evidence type="ECO:0000256" key="5">
    <source>
        <dbReference type="ARBA" id="ARBA00022989"/>
    </source>
</evidence>
<comment type="caution">
    <text evidence="10">The sequence shown here is derived from an EMBL/GenBank/DDBJ whole genome shotgun (WGS) entry which is preliminary data.</text>
</comment>
<dbReference type="AlphaFoldDB" id="A0A1Y2LEP1"/>
<dbReference type="Gene3D" id="3.40.50.300">
    <property type="entry name" value="P-loop containing nucleotide triphosphate hydrolases"/>
    <property type="match status" value="1"/>
</dbReference>
<keyword evidence="2 7" id="KW-0812">Transmembrane</keyword>
<dbReference type="GO" id="GO:0016887">
    <property type="term" value="F:ATP hydrolysis activity"/>
    <property type="evidence" value="ECO:0007669"/>
    <property type="project" value="InterPro"/>
</dbReference>
<sequence length="710" mass="77786">MAVQMMPPGLTPSIDSLGNLLNNVRYDGVRKLFYLAGASITPIDMASLREMDGDFRFDEIAEIALTLSISPKIQRHRLEDLLLNENLFAFETSDGELYIFIPGVHGEIQCLSPETGLEHAMPDLGARGRAVILQESNDPGRADKKANQTKFNWLKTALSGSKNSVFQLAMITFVASLLALAMPMFTLAVYSQVLPTQSVDALLYLTVGLVIATFAEFCLRMLRSRILANAAALLDLKVSVARNSRLMRMSVALARRFNSRDASAIIKDHERLSNIVTGPIGTAILELPIFVAYLAVLGLLGGWLALIPVVLLGVGSIFILRLLSYANERTKSALRRAEEYGVICDELSRRLFAMKREGSGARWHHRFTNASARLAEAEMQRQKTFSYARIATSTLTSLIVAISLAFGAVMAMNEIIGPGELIAVVAVVWRMMSPVPSILEAVLRREEITNLIENATYRADDSPESVRSHALGGQGAGIDGRVSFSSVLFNYQSGQAPALRNLNFEIQSREMVVVTGANGSGKSTVLDLIAGLNSPQLGTVTIDGVFPAQVPQSVLLQSVGYLSRDTNMLPVTIREFLAMGREQFSDAEIVEGCEQHAIHNDICRLPAGYETRICDMAQDSSLLRRIGLARVLMTRSRLILIDEPDASSLEARTAFLSAIRQIRDDTTIVIVTHEPDYISVADRILVMNQGTIVRDCAPKDIVRQKEATSS</sequence>
<dbReference type="GO" id="GO:0015421">
    <property type="term" value="F:ABC-type oligopeptide transporter activity"/>
    <property type="evidence" value="ECO:0007669"/>
    <property type="project" value="TreeGrafter"/>
</dbReference>
<dbReference type="InterPro" id="IPR027417">
    <property type="entry name" value="P-loop_NTPase"/>
</dbReference>
<dbReference type="PANTHER" id="PTHR43394:SF1">
    <property type="entry name" value="ATP-BINDING CASSETTE SUB-FAMILY B MEMBER 10, MITOCHONDRIAL"/>
    <property type="match status" value="1"/>
</dbReference>
<comment type="subcellular location">
    <subcellularLocation>
        <location evidence="1">Cell membrane</location>
        <topology evidence="1">Multi-pass membrane protein</topology>
    </subcellularLocation>
</comment>
<keyword evidence="6 7" id="KW-0472">Membrane</keyword>
<dbReference type="SUPFAM" id="SSF90123">
    <property type="entry name" value="ABC transporter transmembrane region"/>
    <property type="match status" value="1"/>
</dbReference>
<dbReference type="PROSITE" id="PS50893">
    <property type="entry name" value="ABC_TRANSPORTER_2"/>
    <property type="match status" value="1"/>
</dbReference>
<keyword evidence="5 7" id="KW-1133">Transmembrane helix</keyword>
<feature type="transmembrane region" description="Helical" evidence="7">
    <location>
        <begin position="201"/>
        <end position="219"/>
    </location>
</feature>
<feature type="transmembrane region" description="Helical" evidence="7">
    <location>
        <begin position="302"/>
        <end position="323"/>
    </location>
</feature>
<evidence type="ECO:0000256" key="4">
    <source>
        <dbReference type="ARBA" id="ARBA00022840"/>
    </source>
</evidence>
<dbReference type="InterPro" id="IPR003593">
    <property type="entry name" value="AAA+_ATPase"/>
</dbReference>
<dbReference type="PROSITE" id="PS50929">
    <property type="entry name" value="ABC_TM1F"/>
    <property type="match status" value="1"/>
</dbReference>
<feature type="transmembrane region" description="Helical" evidence="7">
    <location>
        <begin position="165"/>
        <end position="189"/>
    </location>
</feature>
<dbReference type="Pfam" id="PF00664">
    <property type="entry name" value="ABC_membrane"/>
    <property type="match status" value="1"/>
</dbReference>
<dbReference type="STRING" id="1293890.TALK_03045"/>
<dbReference type="EMBL" id="JFKB01000002">
    <property type="protein sequence ID" value="OSQ49365.1"/>
    <property type="molecule type" value="Genomic_DNA"/>
</dbReference>
<dbReference type="Gene3D" id="1.20.1560.10">
    <property type="entry name" value="ABC transporter type 1, transmembrane domain"/>
    <property type="match status" value="1"/>
</dbReference>
<evidence type="ECO:0000256" key="6">
    <source>
        <dbReference type="ARBA" id="ARBA00023136"/>
    </source>
</evidence>
<dbReference type="PANTHER" id="PTHR43394">
    <property type="entry name" value="ATP-DEPENDENT PERMEASE MDL1, MITOCHONDRIAL"/>
    <property type="match status" value="1"/>
</dbReference>
<reference evidence="10 11" key="1">
    <citation type="submission" date="2014-03" db="EMBL/GenBank/DDBJ databases">
        <title>The draft genome sequence of Thalassospira alkalitolerans JCM 18968.</title>
        <authorList>
            <person name="Lai Q."/>
            <person name="Shao Z."/>
        </authorList>
    </citation>
    <scope>NUCLEOTIDE SEQUENCE [LARGE SCALE GENOMIC DNA]</scope>
    <source>
        <strain evidence="10 11">JCM 18968</strain>
    </source>
</reference>
<evidence type="ECO:0000259" key="9">
    <source>
        <dbReference type="PROSITE" id="PS50929"/>
    </source>
</evidence>
<keyword evidence="3" id="KW-0547">Nucleotide-binding</keyword>
<evidence type="ECO:0000259" key="8">
    <source>
        <dbReference type="PROSITE" id="PS50893"/>
    </source>
</evidence>
<evidence type="ECO:0008006" key="12">
    <source>
        <dbReference type="Google" id="ProtNLM"/>
    </source>
</evidence>
<evidence type="ECO:0000256" key="7">
    <source>
        <dbReference type="SAM" id="Phobius"/>
    </source>
</evidence>
<dbReference type="RefSeq" id="WP_169714926.1">
    <property type="nucleotide sequence ID" value="NZ_JFKB01000002.1"/>
</dbReference>
<gene>
    <name evidence="10" type="ORF">TALK_03045</name>
</gene>
<evidence type="ECO:0000313" key="11">
    <source>
        <dbReference type="Proteomes" id="UP000193396"/>
    </source>
</evidence>
<feature type="transmembrane region" description="Helical" evidence="7">
    <location>
        <begin position="387"/>
        <end position="409"/>
    </location>
</feature>
<dbReference type="InterPro" id="IPR011527">
    <property type="entry name" value="ABC1_TM_dom"/>
</dbReference>
<protein>
    <recommendedName>
        <fullName evidence="12">Lantibiotic ABC transporter</fullName>
    </recommendedName>
</protein>
<dbReference type="GO" id="GO:0005886">
    <property type="term" value="C:plasma membrane"/>
    <property type="evidence" value="ECO:0007669"/>
    <property type="project" value="UniProtKB-SubCell"/>
</dbReference>
<organism evidence="10 11">
    <name type="scientific">Thalassospira alkalitolerans</name>
    <dbReference type="NCBI Taxonomy" id="1293890"/>
    <lineage>
        <taxon>Bacteria</taxon>
        <taxon>Pseudomonadati</taxon>
        <taxon>Pseudomonadota</taxon>
        <taxon>Alphaproteobacteria</taxon>
        <taxon>Rhodospirillales</taxon>
        <taxon>Thalassospiraceae</taxon>
        <taxon>Thalassospira</taxon>
    </lineage>
</organism>
<evidence type="ECO:0000256" key="3">
    <source>
        <dbReference type="ARBA" id="ARBA00022741"/>
    </source>
</evidence>
<evidence type="ECO:0000256" key="1">
    <source>
        <dbReference type="ARBA" id="ARBA00004651"/>
    </source>
</evidence>
<accession>A0A1Y2LEP1</accession>
<feature type="domain" description="ABC transmembrane type-1" evidence="9">
    <location>
        <begin position="172"/>
        <end position="435"/>
    </location>
</feature>
<dbReference type="Proteomes" id="UP000193396">
    <property type="component" value="Unassembled WGS sequence"/>
</dbReference>